<evidence type="ECO:0000313" key="1">
    <source>
        <dbReference type="EMBL" id="OSC97084.1"/>
    </source>
</evidence>
<organism evidence="1 2">
    <name type="scientific">Trametes coccinea (strain BRFM310)</name>
    <name type="common">Pycnoporus coccineus</name>
    <dbReference type="NCBI Taxonomy" id="1353009"/>
    <lineage>
        <taxon>Eukaryota</taxon>
        <taxon>Fungi</taxon>
        <taxon>Dikarya</taxon>
        <taxon>Basidiomycota</taxon>
        <taxon>Agaricomycotina</taxon>
        <taxon>Agaricomycetes</taxon>
        <taxon>Polyporales</taxon>
        <taxon>Polyporaceae</taxon>
        <taxon>Trametes</taxon>
    </lineage>
</organism>
<dbReference type="EMBL" id="KZ084158">
    <property type="protein sequence ID" value="OSC97084.1"/>
    <property type="molecule type" value="Genomic_DNA"/>
</dbReference>
<evidence type="ECO:0000313" key="2">
    <source>
        <dbReference type="Proteomes" id="UP000193067"/>
    </source>
</evidence>
<reference evidence="1 2" key="1">
    <citation type="journal article" date="2015" name="Biotechnol. Biofuels">
        <title>Enhanced degradation of softwood versus hardwood by the white-rot fungus Pycnoporus coccineus.</title>
        <authorList>
            <person name="Couturier M."/>
            <person name="Navarro D."/>
            <person name="Chevret D."/>
            <person name="Henrissat B."/>
            <person name="Piumi F."/>
            <person name="Ruiz-Duenas F.J."/>
            <person name="Martinez A.T."/>
            <person name="Grigoriev I.V."/>
            <person name="Riley R."/>
            <person name="Lipzen A."/>
            <person name="Berrin J.G."/>
            <person name="Master E.R."/>
            <person name="Rosso M.N."/>
        </authorList>
    </citation>
    <scope>NUCLEOTIDE SEQUENCE [LARGE SCALE GENOMIC DNA]</scope>
    <source>
        <strain evidence="1 2">BRFM310</strain>
    </source>
</reference>
<accession>A0A1Y2I7H1</accession>
<dbReference type="AlphaFoldDB" id="A0A1Y2I7H1"/>
<dbReference type="Proteomes" id="UP000193067">
    <property type="component" value="Unassembled WGS sequence"/>
</dbReference>
<proteinExistence type="predicted"/>
<sequence length="180" mass="19844">MRHSAARPLSLEVHVLRSFEFHRADSSDIITTYQTLGMHKGRPERDCIASRVSQARPATLPRGRTKQAHLASRRIPFDSDLAASRSNRASSGQSWPSIASIRQAETMCQCTMAREASRTRLPGSAAHACEDRNCPGMLRTFVSSPRAVGLTDTRPANVTLRYACRACMAQYGLGLRANLM</sequence>
<keyword evidence="2" id="KW-1185">Reference proteome</keyword>
<protein>
    <submittedName>
        <fullName evidence="1">Uncharacterized protein</fullName>
    </submittedName>
</protein>
<gene>
    <name evidence="1" type="ORF">PYCCODRAFT_1198817</name>
</gene>
<name>A0A1Y2I7H1_TRAC3</name>